<name>A0AAI9UMX0_9PEZI</name>
<feature type="compositionally biased region" description="Polar residues" evidence="1">
    <location>
        <begin position="159"/>
        <end position="169"/>
    </location>
</feature>
<feature type="region of interest" description="Disordered" evidence="1">
    <location>
        <begin position="78"/>
        <end position="102"/>
    </location>
</feature>
<proteinExistence type="predicted"/>
<evidence type="ECO:0000256" key="1">
    <source>
        <dbReference type="SAM" id="MobiDB-lite"/>
    </source>
</evidence>
<sequence length="169" mass="18335">MRSRGYAQFTMQLPAAEGEDATSPKETGLLATVTETPHHFRPLPKLSHLPGKVARGEYILARPCLIQSLTILEKLENGAVKTKGTGREPKTHEPRHALSEIGEADLVSSTLIGEPQRAQYQNIAVADEASHARELKTPDTTAPEQLLPQGPQPEDPLGATNQPTVPWVP</sequence>
<gene>
    <name evidence="2" type="ORF">CMEL01_02932</name>
</gene>
<evidence type="ECO:0000313" key="3">
    <source>
        <dbReference type="Proteomes" id="UP001239795"/>
    </source>
</evidence>
<dbReference type="EMBL" id="MLGG01000013">
    <property type="protein sequence ID" value="KAK1459933.1"/>
    <property type="molecule type" value="Genomic_DNA"/>
</dbReference>
<protein>
    <submittedName>
        <fullName evidence="2">Nonsense-mediated mRNA decay protein 1</fullName>
    </submittedName>
</protein>
<reference evidence="2 3" key="1">
    <citation type="submission" date="2016-10" db="EMBL/GenBank/DDBJ databases">
        <title>The genome sequence of Colletotrichum fioriniae PJ7.</title>
        <authorList>
            <person name="Baroncelli R."/>
        </authorList>
    </citation>
    <scope>NUCLEOTIDE SEQUENCE [LARGE SCALE GENOMIC DNA]</scope>
    <source>
        <strain evidence="2">Col 31</strain>
    </source>
</reference>
<comment type="caution">
    <text evidence="2">The sequence shown here is derived from an EMBL/GenBank/DDBJ whole genome shotgun (WGS) entry which is preliminary data.</text>
</comment>
<feature type="region of interest" description="Disordered" evidence="1">
    <location>
        <begin position="1"/>
        <end position="24"/>
    </location>
</feature>
<evidence type="ECO:0000313" key="2">
    <source>
        <dbReference type="EMBL" id="KAK1459933.1"/>
    </source>
</evidence>
<dbReference type="Proteomes" id="UP001239795">
    <property type="component" value="Unassembled WGS sequence"/>
</dbReference>
<feature type="region of interest" description="Disordered" evidence="1">
    <location>
        <begin position="129"/>
        <end position="169"/>
    </location>
</feature>
<organism evidence="2 3">
    <name type="scientific">Colletotrichum melonis</name>
    <dbReference type="NCBI Taxonomy" id="1209925"/>
    <lineage>
        <taxon>Eukaryota</taxon>
        <taxon>Fungi</taxon>
        <taxon>Dikarya</taxon>
        <taxon>Ascomycota</taxon>
        <taxon>Pezizomycotina</taxon>
        <taxon>Sordariomycetes</taxon>
        <taxon>Hypocreomycetidae</taxon>
        <taxon>Glomerellales</taxon>
        <taxon>Glomerellaceae</taxon>
        <taxon>Colletotrichum</taxon>
        <taxon>Colletotrichum acutatum species complex</taxon>
    </lineage>
</organism>
<feature type="compositionally biased region" description="Basic and acidic residues" evidence="1">
    <location>
        <begin position="85"/>
        <end position="98"/>
    </location>
</feature>
<accession>A0AAI9UMX0</accession>
<keyword evidence="3" id="KW-1185">Reference proteome</keyword>
<dbReference type="AlphaFoldDB" id="A0AAI9UMX0"/>